<dbReference type="Pfam" id="PF07993">
    <property type="entry name" value="NAD_binding_4"/>
    <property type="match status" value="1"/>
</dbReference>
<evidence type="ECO:0000259" key="2">
    <source>
        <dbReference type="Pfam" id="PF07993"/>
    </source>
</evidence>
<dbReference type="InterPro" id="IPR013120">
    <property type="entry name" value="FAR_NAD-bd"/>
</dbReference>
<keyword evidence="1" id="KW-0443">Lipid metabolism</keyword>
<dbReference type="OrthoDB" id="429813at2759"/>
<dbReference type="eggNOG" id="KOG1221">
    <property type="taxonomic scope" value="Eukaryota"/>
</dbReference>
<dbReference type="InterPro" id="IPR036291">
    <property type="entry name" value="NAD(P)-bd_dom_sf"/>
</dbReference>
<dbReference type="Proteomes" id="UP000007755">
    <property type="component" value="Unassembled WGS sequence"/>
</dbReference>
<feature type="domain" description="Thioester reductase (TE)" evidence="2">
    <location>
        <begin position="2"/>
        <end position="166"/>
    </location>
</feature>
<dbReference type="GO" id="GO:0102965">
    <property type="term" value="F:alcohol-forming long-chain fatty acyl-CoA reductase activity"/>
    <property type="evidence" value="ECO:0007669"/>
    <property type="project" value="UniProtKB-EC"/>
</dbReference>
<evidence type="ECO:0000313" key="4">
    <source>
        <dbReference type="Proteomes" id="UP000007755"/>
    </source>
</evidence>
<evidence type="ECO:0000313" key="3">
    <source>
        <dbReference type="EMBL" id="EGI66349.1"/>
    </source>
</evidence>
<dbReference type="AlphaFoldDB" id="F4WHJ5"/>
<keyword evidence="4" id="KW-1185">Reference proteome</keyword>
<comment type="catalytic activity">
    <reaction evidence="1">
        <text>a long-chain fatty acyl-CoA + 2 NADPH + 2 H(+) = a long-chain primary fatty alcohol + 2 NADP(+) + CoA</text>
        <dbReference type="Rhea" id="RHEA:52716"/>
        <dbReference type="ChEBI" id="CHEBI:15378"/>
        <dbReference type="ChEBI" id="CHEBI:57287"/>
        <dbReference type="ChEBI" id="CHEBI:57783"/>
        <dbReference type="ChEBI" id="CHEBI:58349"/>
        <dbReference type="ChEBI" id="CHEBI:77396"/>
        <dbReference type="ChEBI" id="CHEBI:83139"/>
        <dbReference type="EC" id="1.2.1.84"/>
    </reaction>
</comment>
<comment type="similarity">
    <text evidence="1">Belongs to the fatty acyl-CoA reductase family.</text>
</comment>
<gene>
    <name evidence="3" type="ORF">G5I_05157</name>
</gene>
<sequence>MLIEKLSRSCPDISMIYVMIHSQKDKSPENLLDEMLEDPLYDRIKKEVPYFHKKIIPIIGDFNIKDFGLSESDRNMLIKKVNVIFHIAADMQFYENLKISTIVNIDATATIIKLAQDMSHHLKSFIYVSTIYSNCHVKHIEEHSPHNGRIHTHSRRQFQKDYLKAKMEVNLEYFDLQWNNITIQFLHRNETLHNTQINKTQSLKL</sequence>
<organism evidence="4">
    <name type="scientific">Acromyrmex echinatior</name>
    <name type="common">Panamanian leafcutter ant</name>
    <name type="synonym">Acromyrmex octospinosus echinatior</name>
    <dbReference type="NCBI Taxonomy" id="103372"/>
    <lineage>
        <taxon>Eukaryota</taxon>
        <taxon>Metazoa</taxon>
        <taxon>Ecdysozoa</taxon>
        <taxon>Arthropoda</taxon>
        <taxon>Hexapoda</taxon>
        <taxon>Insecta</taxon>
        <taxon>Pterygota</taxon>
        <taxon>Neoptera</taxon>
        <taxon>Endopterygota</taxon>
        <taxon>Hymenoptera</taxon>
        <taxon>Apocrita</taxon>
        <taxon>Aculeata</taxon>
        <taxon>Formicoidea</taxon>
        <taxon>Formicidae</taxon>
        <taxon>Myrmicinae</taxon>
        <taxon>Acromyrmex</taxon>
    </lineage>
</organism>
<dbReference type="GO" id="GO:0035336">
    <property type="term" value="P:long-chain fatty-acyl-CoA metabolic process"/>
    <property type="evidence" value="ECO:0007669"/>
    <property type="project" value="TreeGrafter"/>
</dbReference>
<dbReference type="EC" id="1.2.1.84" evidence="1"/>
<reference evidence="3" key="1">
    <citation type="submission" date="2011-02" db="EMBL/GenBank/DDBJ databases">
        <title>The genome of the leaf-cutting ant Acromyrmex echinatior suggests key adaptations to social evolution and fungus farming.</title>
        <authorList>
            <person name="Nygaard S."/>
            <person name="Zhang G."/>
        </authorList>
    </citation>
    <scope>NUCLEOTIDE SEQUENCE</scope>
</reference>
<comment type="function">
    <text evidence="1">Catalyzes the reduction of fatty acyl-CoA to fatty alcohols.</text>
</comment>
<dbReference type="GO" id="GO:0005777">
    <property type="term" value="C:peroxisome"/>
    <property type="evidence" value="ECO:0007669"/>
    <property type="project" value="TreeGrafter"/>
</dbReference>
<dbReference type="GO" id="GO:0080019">
    <property type="term" value="F:alcohol-forming very long-chain fatty acyl-CoA reductase activity"/>
    <property type="evidence" value="ECO:0007669"/>
    <property type="project" value="InterPro"/>
</dbReference>
<dbReference type="EMBL" id="GL888161">
    <property type="protein sequence ID" value="EGI66349.1"/>
    <property type="molecule type" value="Genomic_DNA"/>
</dbReference>
<keyword evidence="1" id="KW-0521">NADP</keyword>
<proteinExistence type="inferred from homology"/>
<keyword evidence="1" id="KW-0444">Lipid biosynthesis</keyword>
<dbReference type="InterPro" id="IPR026055">
    <property type="entry name" value="FAR"/>
</dbReference>
<dbReference type="SUPFAM" id="SSF51735">
    <property type="entry name" value="NAD(P)-binding Rossmann-fold domains"/>
    <property type="match status" value="1"/>
</dbReference>
<dbReference type="InParanoid" id="F4WHJ5"/>
<dbReference type="PANTHER" id="PTHR11011">
    <property type="entry name" value="MALE STERILITY PROTEIN 2-RELATED"/>
    <property type="match status" value="1"/>
</dbReference>
<keyword evidence="1" id="KW-0560">Oxidoreductase</keyword>
<dbReference type="Gene3D" id="3.40.50.720">
    <property type="entry name" value="NAD(P)-binding Rossmann-like Domain"/>
    <property type="match status" value="1"/>
</dbReference>
<accession>F4WHJ5</accession>
<dbReference type="PANTHER" id="PTHR11011:SF60">
    <property type="entry name" value="FATTY ACYL-COA REDUCTASE-RELATED"/>
    <property type="match status" value="1"/>
</dbReference>
<protein>
    <recommendedName>
        <fullName evidence="1">Fatty acyl-CoA reductase</fullName>
        <ecNumber evidence="1">1.2.1.84</ecNumber>
    </recommendedName>
</protein>
<name>F4WHJ5_ACREC</name>
<evidence type="ECO:0000256" key="1">
    <source>
        <dbReference type="RuleBase" id="RU363097"/>
    </source>
</evidence>